<gene>
    <name evidence="12" type="ORF">CU041_19045</name>
</gene>
<name>A0ABX4R3T3_9PROT</name>
<keyword evidence="7" id="KW-0804">Transcription</keyword>
<feature type="region of interest" description="Disordered" evidence="9">
    <location>
        <begin position="416"/>
        <end position="463"/>
    </location>
</feature>
<evidence type="ECO:0000259" key="11">
    <source>
        <dbReference type="PROSITE" id="PS50110"/>
    </source>
</evidence>
<keyword evidence="5" id="KW-0238">DNA-binding</keyword>
<dbReference type="PROSITE" id="PS50045">
    <property type="entry name" value="SIGMA54_INTERACT_4"/>
    <property type="match status" value="1"/>
</dbReference>
<evidence type="ECO:0000256" key="1">
    <source>
        <dbReference type="ARBA" id="ARBA00022741"/>
    </source>
</evidence>
<dbReference type="Pfam" id="PF00158">
    <property type="entry name" value="Sigma54_activat"/>
    <property type="match status" value="1"/>
</dbReference>
<dbReference type="SUPFAM" id="SSF46689">
    <property type="entry name" value="Homeodomain-like"/>
    <property type="match status" value="1"/>
</dbReference>
<keyword evidence="3" id="KW-0902">Two-component regulatory system</keyword>
<sequence>MQVLIVGGLGGQIGAASKIAMARGASVQLAESVTTALNILRAGNRIDLVMADIALDVAALIDAISKERINVPVVACGIGNDVNGAVNAIKAGAQEFIPLPPEADLIAAIFEAVTEESHALIHRDARMAETLRLASQVANSSASILITGESGTGKEIISRYVHRKSNRSDKPFVAVNCAAIPDNLLESELFGHEKGAFTGAQARRIGKFEEANGGTLLLDEISEMDVRLQAKLLRAIQEKEIDRLGGKTPVKVDVRILATSNRNLEAEVNAGNFREDLYFRLNVVNLDIPSLRERPDDIPVLAEFFVKKYSDANDVPIRPISPLAIQRLLSHHWRGNVRELENTMHRAVLIAGPDEIGPEAIMLSGTGSSEPARTQTSPDAQSPAPAAPASPTSPASARASSAYANANAAYGAASSAYQSGTPAPAQPTPQAPVEPAHATPDENGSDANDTDTGNGNGNGNDGSITAALVGRTVADVERDLIIDTLKHCFGNRTHAANILGISIRTLRNKLRQYTDEGLAVPAPGDGQD</sequence>
<keyword evidence="1" id="KW-0547">Nucleotide-binding</keyword>
<feature type="compositionally biased region" description="Low complexity" evidence="9">
    <location>
        <begin position="377"/>
        <end position="398"/>
    </location>
</feature>
<feature type="compositionally biased region" description="Polar residues" evidence="9">
    <location>
        <begin position="365"/>
        <end position="376"/>
    </location>
</feature>
<dbReference type="PROSITE" id="PS50110">
    <property type="entry name" value="RESPONSE_REGULATORY"/>
    <property type="match status" value="1"/>
</dbReference>
<reference evidence="12 13" key="1">
    <citation type="submission" date="2017-11" db="EMBL/GenBank/DDBJ databases">
        <title>Biodiversity and function of Thalassospira species in the particle-attached aromatic-hydrocarbon-degrading consortia from the surface seawater of the China South Sea.</title>
        <authorList>
            <person name="Dong C."/>
            <person name="Liu R."/>
            <person name="Shao Z."/>
        </authorList>
    </citation>
    <scope>NUCLEOTIDE SEQUENCE [LARGE SCALE GENOMIC DNA]</scope>
    <source>
        <strain evidence="12 13">139Z-12</strain>
    </source>
</reference>
<evidence type="ECO:0000259" key="10">
    <source>
        <dbReference type="PROSITE" id="PS50045"/>
    </source>
</evidence>
<dbReference type="InterPro" id="IPR009057">
    <property type="entry name" value="Homeodomain-like_sf"/>
</dbReference>
<evidence type="ECO:0000256" key="3">
    <source>
        <dbReference type="ARBA" id="ARBA00023012"/>
    </source>
</evidence>
<evidence type="ECO:0000256" key="9">
    <source>
        <dbReference type="SAM" id="MobiDB-lite"/>
    </source>
</evidence>
<dbReference type="InterPro" id="IPR058031">
    <property type="entry name" value="AAA_lid_NorR"/>
</dbReference>
<feature type="region of interest" description="Disordered" evidence="9">
    <location>
        <begin position="359"/>
        <end position="398"/>
    </location>
</feature>
<dbReference type="InterPro" id="IPR011006">
    <property type="entry name" value="CheY-like_superfamily"/>
</dbReference>
<dbReference type="SMART" id="SM00382">
    <property type="entry name" value="AAA"/>
    <property type="match status" value="1"/>
</dbReference>
<evidence type="ECO:0000256" key="2">
    <source>
        <dbReference type="ARBA" id="ARBA00022840"/>
    </source>
</evidence>
<evidence type="ECO:0000313" key="13">
    <source>
        <dbReference type="Proteomes" id="UP000233365"/>
    </source>
</evidence>
<dbReference type="Pfam" id="PF25601">
    <property type="entry name" value="AAA_lid_14"/>
    <property type="match status" value="1"/>
</dbReference>
<dbReference type="InterPro" id="IPR025943">
    <property type="entry name" value="Sigma_54_int_dom_ATP-bd_2"/>
</dbReference>
<keyword evidence="6" id="KW-0010">Activator</keyword>
<feature type="domain" description="Sigma-54 factor interaction" evidence="10">
    <location>
        <begin position="120"/>
        <end position="349"/>
    </location>
</feature>
<dbReference type="SUPFAM" id="SSF52540">
    <property type="entry name" value="P-loop containing nucleoside triphosphate hydrolases"/>
    <property type="match status" value="1"/>
</dbReference>
<dbReference type="CDD" id="cd00156">
    <property type="entry name" value="REC"/>
    <property type="match status" value="1"/>
</dbReference>
<dbReference type="EMBL" id="PGTS01000009">
    <property type="protein sequence ID" value="PKR47341.1"/>
    <property type="molecule type" value="Genomic_DNA"/>
</dbReference>
<dbReference type="SUPFAM" id="SSF52172">
    <property type="entry name" value="CheY-like"/>
    <property type="match status" value="1"/>
</dbReference>
<dbReference type="PRINTS" id="PR01590">
    <property type="entry name" value="HTHFIS"/>
</dbReference>
<feature type="domain" description="Response regulatory" evidence="11">
    <location>
        <begin position="2"/>
        <end position="114"/>
    </location>
</feature>
<dbReference type="Gene3D" id="3.40.50.2300">
    <property type="match status" value="1"/>
</dbReference>
<dbReference type="InterPro" id="IPR001789">
    <property type="entry name" value="Sig_transdc_resp-reg_receiver"/>
</dbReference>
<evidence type="ECO:0000313" key="12">
    <source>
        <dbReference type="EMBL" id="PKR47341.1"/>
    </source>
</evidence>
<dbReference type="PANTHER" id="PTHR32071">
    <property type="entry name" value="TRANSCRIPTIONAL REGULATORY PROTEIN"/>
    <property type="match status" value="1"/>
</dbReference>
<evidence type="ECO:0000256" key="6">
    <source>
        <dbReference type="ARBA" id="ARBA00023159"/>
    </source>
</evidence>
<dbReference type="InterPro" id="IPR002197">
    <property type="entry name" value="HTH_Fis"/>
</dbReference>
<dbReference type="Proteomes" id="UP000233365">
    <property type="component" value="Unassembled WGS sequence"/>
</dbReference>
<keyword evidence="2" id="KW-0067">ATP-binding</keyword>
<dbReference type="InterPro" id="IPR027417">
    <property type="entry name" value="P-loop_NTPase"/>
</dbReference>
<dbReference type="Gene3D" id="3.40.50.300">
    <property type="entry name" value="P-loop containing nucleotide triphosphate hydrolases"/>
    <property type="match status" value="1"/>
</dbReference>
<dbReference type="PROSITE" id="PS00676">
    <property type="entry name" value="SIGMA54_INTERACT_2"/>
    <property type="match status" value="1"/>
</dbReference>
<keyword evidence="8" id="KW-0597">Phosphoprotein</keyword>
<dbReference type="Gene3D" id="1.10.10.60">
    <property type="entry name" value="Homeodomain-like"/>
    <property type="match status" value="1"/>
</dbReference>
<organism evidence="12 13">
    <name type="scientific">Thalassospira povalilytica</name>
    <dbReference type="NCBI Taxonomy" id="732237"/>
    <lineage>
        <taxon>Bacteria</taxon>
        <taxon>Pseudomonadati</taxon>
        <taxon>Pseudomonadota</taxon>
        <taxon>Alphaproteobacteria</taxon>
        <taxon>Rhodospirillales</taxon>
        <taxon>Thalassospiraceae</taxon>
        <taxon>Thalassospira</taxon>
    </lineage>
</organism>
<evidence type="ECO:0000256" key="8">
    <source>
        <dbReference type="PROSITE-ProRule" id="PRU00169"/>
    </source>
</evidence>
<dbReference type="RefSeq" id="WP_101248083.1">
    <property type="nucleotide sequence ID" value="NZ_PGTS01000009.1"/>
</dbReference>
<protein>
    <submittedName>
        <fullName evidence="12">Sigma-54-dependent Fis family transcriptional regulator</fullName>
    </submittedName>
</protein>
<evidence type="ECO:0000256" key="5">
    <source>
        <dbReference type="ARBA" id="ARBA00023125"/>
    </source>
</evidence>
<dbReference type="InterPro" id="IPR003593">
    <property type="entry name" value="AAA+_ATPase"/>
</dbReference>
<keyword evidence="13" id="KW-1185">Reference proteome</keyword>
<evidence type="ECO:0000256" key="7">
    <source>
        <dbReference type="ARBA" id="ARBA00023163"/>
    </source>
</evidence>
<proteinExistence type="predicted"/>
<evidence type="ECO:0000256" key="4">
    <source>
        <dbReference type="ARBA" id="ARBA00023015"/>
    </source>
</evidence>
<keyword evidence="4" id="KW-0805">Transcription regulation</keyword>
<dbReference type="CDD" id="cd00009">
    <property type="entry name" value="AAA"/>
    <property type="match status" value="1"/>
</dbReference>
<accession>A0ABX4R3T3</accession>
<dbReference type="PROSITE" id="PS00675">
    <property type="entry name" value="SIGMA54_INTERACT_1"/>
    <property type="match status" value="1"/>
</dbReference>
<dbReference type="PANTHER" id="PTHR32071:SF21">
    <property type="entry name" value="TRANSCRIPTIONAL REGULATORY PROTEIN FLGR"/>
    <property type="match status" value="1"/>
</dbReference>
<dbReference type="Pfam" id="PF02954">
    <property type="entry name" value="HTH_8"/>
    <property type="match status" value="1"/>
</dbReference>
<dbReference type="Gene3D" id="1.10.8.60">
    <property type="match status" value="1"/>
</dbReference>
<dbReference type="InterPro" id="IPR002078">
    <property type="entry name" value="Sigma_54_int"/>
</dbReference>
<dbReference type="InterPro" id="IPR025662">
    <property type="entry name" value="Sigma_54_int_dom_ATP-bd_1"/>
</dbReference>
<comment type="caution">
    <text evidence="12">The sequence shown here is derived from an EMBL/GenBank/DDBJ whole genome shotgun (WGS) entry which is preliminary data.</text>
</comment>
<feature type="modified residue" description="4-aspartylphosphate" evidence="8">
    <location>
        <position position="52"/>
    </location>
</feature>